<feature type="transmembrane region" description="Helical" evidence="1">
    <location>
        <begin position="14"/>
        <end position="37"/>
    </location>
</feature>
<dbReference type="RefSeq" id="WP_135782317.1">
    <property type="nucleotide sequence ID" value="NZ_MRXY01000010.1"/>
</dbReference>
<reference evidence="2 3" key="1">
    <citation type="submission" date="2019-04" db="EMBL/GenBank/DDBJ databases">
        <title>Genome sequencing of Streptococcus rubneri DSM 26920(T).</title>
        <authorList>
            <person name="Kook J.-K."/>
            <person name="Park S.-N."/>
            <person name="Lim Y.K."/>
        </authorList>
    </citation>
    <scope>NUCLEOTIDE SEQUENCE [LARGE SCALE GENOMIC DNA]</scope>
    <source>
        <strain evidence="2 3">DSM 26920</strain>
    </source>
</reference>
<name>A0A4Z1DX87_9STRE</name>
<keyword evidence="1" id="KW-1133">Transmembrane helix</keyword>
<dbReference type="Proteomes" id="UP000297986">
    <property type="component" value="Unassembled WGS sequence"/>
</dbReference>
<accession>A0A4Z1DX87</accession>
<dbReference type="OrthoDB" id="2215426at2"/>
<dbReference type="AlphaFoldDB" id="A0A4Z1DX87"/>
<protein>
    <submittedName>
        <fullName evidence="2">Uncharacterized protein</fullName>
    </submittedName>
</protein>
<organism evidence="2 3">
    <name type="scientific">Streptococcus rubneri</name>
    <dbReference type="NCBI Taxonomy" id="1234680"/>
    <lineage>
        <taxon>Bacteria</taxon>
        <taxon>Bacillati</taxon>
        <taxon>Bacillota</taxon>
        <taxon>Bacilli</taxon>
        <taxon>Lactobacillales</taxon>
        <taxon>Streptococcaceae</taxon>
        <taxon>Streptococcus</taxon>
    </lineage>
</organism>
<gene>
    <name evidence="2" type="ORF">E5S68_03150</name>
</gene>
<keyword evidence="1" id="KW-0472">Membrane</keyword>
<keyword evidence="1" id="KW-0812">Transmembrane</keyword>
<evidence type="ECO:0000256" key="1">
    <source>
        <dbReference type="SAM" id="Phobius"/>
    </source>
</evidence>
<comment type="caution">
    <text evidence="2">The sequence shown here is derived from an EMBL/GenBank/DDBJ whole genome shotgun (WGS) entry which is preliminary data.</text>
</comment>
<sequence length="249" mass="29011">MNIFKTIPFNIKKWFFYLLLAFFIAVTLLTCFFFFLINQEEKKIQEQISGFYQEAGFKGDLHFKAAEFHGLSTKYAFRYQEGVEGKTVQFDFLYASLLSKEEIGRNYDTAEELAQHYNSWLVAPFFERAFTESQGFKQLKQEIKERFHQQGLEVSEIRLQLPIQNPDFEDQLARDLLAAEKAGETDLRGILTLDYATYRQIKGFSFTVTVTSLAKEFEGKHLDVSGLPPGNYVIESDSKDEESYYFEID</sequence>
<evidence type="ECO:0000313" key="2">
    <source>
        <dbReference type="EMBL" id="TGN91960.1"/>
    </source>
</evidence>
<dbReference type="EMBL" id="SRRP01000001">
    <property type="protein sequence ID" value="TGN91960.1"/>
    <property type="molecule type" value="Genomic_DNA"/>
</dbReference>
<proteinExistence type="predicted"/>
<evidence type="ECO:0000313" key="3">
    <source>
        <dbReference type="Proteomes" id="UP000297986"/>
    </source>
</evidence>
<keyword evidence="3" id="KW-1185">Reference proteome</keyword>